<organism evidence="5 6">
    <name type="scientific">Bradyrhizobium centrolobii</name>
    <dbReference type="NCBI Taxonomy" id="1505087"/>
    <lineage>
        <taxon>Bacteria</taxon>
        <taxon>Pseudomonadati</taxon>
        <taxon>Pseudomonadota</taxon>
        <taxon>Alphaproteobacteria</taxon>
        <taxon>Hyphomicrobiales</taxon>
        <taxon>Nitrobacteraceae</taxon>
        <taxon>Bradyrhizobium</taxon>
    </lineage>
</organism>
<evidence type="ECO:0000256" key="1">
    <source>
        <dbReference type="ARBA" id="ARBA00023015"/>
    </source>
</evidence>
<dbReference type="PANTHER" id="PTHR46796:SF12">
    <property type="entry name" value="HTH-TYPE DNA-BINDING TRANSCRIPTIONAL ACTIVATOR EUTR"/>
    <property type="match status" value="1"/>
</dbReference>
<name>A0A176YET4_9BRAD</name>
<dbReference type="EMBL" id="LUUB01000092">
    <property type="protein sequence ID" value="OAF02976.1"/>
    <property type="molecule type" value="Genomic_DNA"/>
</dbReference>
<dbReference type="Gene3D" id="1.10.10.60">
    <property type="entry name" value="Homeodomain-like"/>
    <property type="match status" value="1"/>
</dbReference>
<dbReference type="PANTHER" id="PTHR46796">
    <property type="entry name" value="HTH-TYPE TRANSCRIPTIONAL ACTIVATOR RHAS-RELATED"/>
    <property type="match status" value="1"/>
</dbReference>
<accession>A0A176YET4</accession>
<keyword evidence="2" id="KW-0238">DNA-binding</keyword>
<dbReference type="AlphaFoldDB" id="A0A176YET4"/>
<dbReference type="STRING" id="1505087.AYJ54_25620"/>
<dbReference type="InterPro" id="IPR018060">
    <property type="entry name" value="HTH_AraC"/>
</dbReference>
<evidence type="ECO:0000259" key="4">
    <source>
        <dbReference type="PROSITE" id="PS01124"/>
    </source>
</evidence>
<evidence type="ECO:0000256" key="2">
    <source>
        <dbReference type="ARBA" id="ARBA00023125"/>
    </source>
</evidence>
<evidence type="ECO:0000313" key="5">
    <source>
        <dbReference type="EMBL" id="OAF02976.1"/>
    </source>
</evidence>
<keyword evidence="3" id="KW-0804">Transcription</keyword>
<dbReference type="GO" id="GO:0003700">
    <property type="term" value="F:DNA-binding transcription factor activity"/>
    <property type="evidence" value="ECO:0007669"/>
    <property type="project" value="InterPro"/>
</dbReference>
<dbReference type="Proteomes" id="UP000076959">
    <property type="component" value="Unassembled WGS sequence"/>
</dbReference>
<gene>
    <name evidence="5" type="ORF">AYJ54_25620</name>
</gene>
<comment type="caution">
    <text evidence="5">The sequence shown here is derived from an EMBL/GenBank/DDBJ whole genome shotgun (WGS) entry which is preliminary data.</text>
</comment>
<proteinExistence type="predicted"/>
<sequence length="187" mass="21012">MLRLLKLHRSVGQLAHDTPDVLDIPEVGRALENELIHVMVRCLAEGAAVEPSTGSRRHDTIVARFEEFLETHTDRPLYLTEICAAIGVAERTLRASCEEHLGMGPIRYLTLRRMHLVRRALVRSDPSKATVTQIVTNHGFWELGRFSVAYRRLFGEAPSDTLRHPAEQPEVYLNRPSSLAATDLQAA</sequence>
<evidence type="ECO:0000313" key="6">
    <source>
        <dbReference type="Proteomes" id="UP000076959"/>
    </source>
</evidence>
<dbReference type="SMART" id="SM00342">
    <property type="entry name" value="HTH_ARAC"/>
    <property type="match status" value="1"/>
</dbReference>
<protein>
    <recommendedName>
        <fullName evidence="4">HTH araC/xylS-type domain-containing protein</fullName>
    </recommendedName>
</protein>
<evidence type="ECO:0000256" key="3">
    <source>
        <dbReference type="ARBA" id="ARBA00023163"/>
    </source>
</evidence>
<dbReference type="GO" id="GO:0043565">
    <property type="term" value="F:sequence-specific DNA binding"/>
    <property type="evidence" value="ECO:0007669"/>
    <property type="project" value="InterPro"/>
</dbReference>
<dbReference type="PROSITE" id="PS01124">
    <property type="entry name" value="HTH_ARAC_FAMILY_2"/>
    <property type="match status" value="1"/>
</dbReference>
<keyword evidence="1" id="KW-0805">Transcription regulation</keyword>
<reference evidence="5 6" key="1">
    <citation type="submission" date="2016-03" db="EMBL/GenBank/DDBJ databases">
        <title>Draft Genome Sequence of the Strain BR 10245 (Bradyrhizobium sp.) isolated from nodules of Centrolobium paraense.</title>
        <authorList>
            <person name="Simoes-Araujo J.L.Sr."/>
            <person name="Barauna A.C."/>
            <person name="Silva K."/>
            <person name="Zilli J.E."/>
        </authorList>
    </citation>
    <scope>NUCLEOTIDE SEQUENCE [LARGE SCALE GENOMIC DNA]</scope>
    <source>
        <strain evidence="5 6">BR 10245</strain>
    </source>
</reference>
<feature type="domain" description="HTH araC/xylS-type" evidence="4">
    <location>
        <begin position="63"/>
        <end position="164"/>
    </location>
</feature>
<keyword evidence="6" id="KW-1185">Reference proteome</keyword>
<dbReference type="Pfam" id="PF12833">
    <property type="entry name" value="HTH_18"/>
    <property type="match status" value="1"/>
</dbReference>
<dbReference type="InterPro" id="IPR050204">
    <property type="entry name" value="AraC_XylS_family_regulators"/>
</dbReference>